<evidence type="ECO:0000313" key="1">
    <source>
        <dbReference type="EMBL" id="KAF2179759.1"/>
    </source>
</evidence>
<dbReference type="AlphaFoldDB" id="A0A6A6DNF0"/>
<keyword evidence="2" id="KW-1185">Reference proteome</keyword>
<dbReference type="OrthoDB" id="3557443at2759"/>
<gene>
    <name evidence="1" type="ORF">K469DRAFT_797553</name>
</gene>
<reference evidence="1" key="1">
    <citation type="journal article" date="2020" name="Stud. Mycol.">
        <title>101 Dothideomycetes genomes: a test case for predicting lifestyles and emergence of pathogens.</title>
        <authorList>
            <person name="Haridas S."/>
            <person name="Albert R."/>
            <person name="Binder M."/>
            <person name="Bloem J."/>
            <person name="Labutti K."/>
            <person name="Salamov A."/>
            <person name="Andreopoulos B."/>
            <person name="Baker S."/>
            <person name="Barry K."/>
            <person name="Bills G."/>
            <person name="Bluhm B."/>
            <person name="Cannon C."/>
            <person name="Castanera R."/>
            <person name="Culley D."/>
            <person name="Daum C."/>
            <person name="Ezra D."/>
            <person name="Gonzalez J."/>
            <person name="Henrissat B."/>
            <person name="Kuo A."/>
            <person name="Liang C."/>
            <person name="Lipzen A."/>
            <person name="Lutzoni F."/>
            <person name="Magnuson J."/>
            <person name="Mondo S."/>
            <person name="Nolan M."/>
            <person name="Ohm R."/>
            <person name="Pangilinan J."/>
            <person name="Park H.-J."/>
            <person name="Ramirez L."/>
            <person name="Alfaro M."/>
            <person name="Sun H."/>
            <person name="Tritt A."/>
            <person name="Yoshinaga Y."/>
            <person name="Zwiers L.-H."/>
            <person name="Turgeon B."/>
            <person name="Goodwin S."/>
            <person name="Spatafora J."/>
            <person name="Crous P."/>
            <person name="Grigoriev I."/>
        </authorList>
    </citation>
    <scope>NUCLEOTIDE SEQUENCE</scope>
    <source>
        <strain evidence="1">CBS 207.26</strain>
    </source>
</reference>
<evidence type="ECO:0000313" key="2">
    <source>
        <dbReference type="Proteomes" id="UP000800200"/>
    </source>
</evidence>
<dbReference type="EMBL" id="ML994662">
    <property type="protein sequence ID" value="KAF2179759.1"/>
    <property type="molecule type" value="Genomic_DNA"/>
</dbReference>
<accession>A0A6A6DNF0</accession>
<protein>
    <submittedName>
        <fullName evidence="1">Uncharacterized protein</fullName>
    </submittedName>
</protein>
<name>A0A6A6DNF0_9PEZI</name>
<dbReference type="Proteomes" id="UP000800200">
    <property type="component" value="Unassembled WGS sequence"/>
</dbReference>
<proteinExistence type="predicted"/>
<sequence length="77" mass="8730">METVIIVLQNSLSPIDAADFVCQLLVETVCNVTEPNDYRKLGQEFVQKALNHSKQVKEDIRCEAKTRDEVKGTQTLH</sequence>
<organism evidence="1 2">
    <name type="scientific">Zopfia rhizophila CBS 207.26</name>
    <dbReference type="NCBI Taxonomy" id="1314779"/>
    <lineage>
        <taxon>Eukaryota</taxon>
        <taxon>Fungi</taxon>
        <taxon>Dikarya</taxon>
        <taxon>Ascomycota</taxon>
        <taxon>Pezizomycotina</taxon>
        <taxon>Dothideomycetes</taxon>
        <taxon>Dothideomycetes incertae sedis</taxon>
        <taxon>Zopfiaceae</taxon>
        <taxon>Zopfia</taxon>
    </lineage>
</organism>